<organism evidence="5 6">
    <name type="scientific">Celerinatantimonas yamalensis</name>
    <dbReference type="NCBI Taxonomy" id="559956"/>
    <lineage>
        <taxon>Bacteria</taxon>
        <taxon>Pseudomonadati</taxon>
        <taxon>Pseudomonadota</taxon>
        <taxon>Gammaproteobacteria</taxon>
        <taxon>Celerinatantimonadaceae</taxon>
        <taxon>Celerinatantimonas</taxon>
    </lineage>
</organism>
<evidence type="ECO:0000256" key="2">
    <source>
        <dbReference type="ARBA" id="ARBA00023015"/>
    </source>
</evidence>
<gene>
    <name evidence="5" type="primary">rfaH</name>
    <name evidence="5" type="ORF">ABUE30_08625</name>
</gene>
<accession>A0ABW9G6Y1</accession>
<comment type="caution">
    <text evidence="5">The sequence shown here is derived from an EMBL/GenBank/DDBJ whole genome shotgun (WGS) entry which is preliminary data.</text>
</comment>
<evidence type="ECO:0000313" key="6">
    <source>
        <dbReference type="Proteomes" id="UP001629953"/>
    </source>
</evidence>
<name>A0ABW9G6Y1_9GAMM</name>
<dbReference type="InterPro" id="IPR006645">
    <property type="entry name" value="NGN-like_dom"/>
</dbReference>
<dbReference type="Pfam" id="PF02357">
    <property type="entry name" value="NusG"/>
    <property type="match status" value="1"/>
</dbReference>
<dbReference type="InterPro" id="IPR010215">
    <property type="entry name" value="Transcription_antiterm_RfaH"/>
</dbReference>
<dbReference type="PANTHER" id="PTHR30265:SF7">
    <property type="entry name" value="TRANSCRIPTION ANTITERMINATION PROTEIN RFAH"/>
    <property type="match status" value="1"/>
</dbReference>
<evidence type="ECO:0000259" key="4">
    <source>
        <dbReference type="SMART" id="SM00738"/>
    </source>
</evidence>
<dbReference type="SMART" id="SM00738">
    <property type="entry name" value="NGN"/>
    <property type="match status" value="1"/>
</dbReference>
<dbReference type="EMBL" id="JBEQCT010000003">
    <property type="protein sequence ID" value="MFM2485129.1"/>
    <property type="molecule type" value="Genomic_DNA"/>
</dbReference>
<sequence length="171" mass="19459">MSQSSPWHLVYCKARNEQRALTHLANQNVVSFFPLFSYEKIVRGKRTILTEPVFPNYLFVEKKSHVSYTTIRSTRGISDFVRMGNQPVQVPKELVFELMALSDTPELNQFASEKVCHLPLCGDKVAITEGPYQGLEAIYQKADGLERSMLLITLIQKEPIAVSFANKAFQF</sequence>
<dbReference type="InterPro" id="IPR043425">
    <property type="entry name" value="NusG-like"/>
</dbReference>
<evidence type="ECO:0000313" key="5">
    <source>
        <dbReference type="EMBL" id="MFM2485129.1"/>
    </source>
</evidence>
<dbReference type="Proteomes" id="UP001629953">
    <property type="component" value="Unassembled WGS sequence"/>
</dbReference>
<dbReference type="SUPFAM" id="SSF82679">
    <property type="entry name" value="N-utilization substance G protein NusG, N-terminal domain"/>
    <property type="match status" value="1"/>
</dbReference>
<reference evidence="5 6" key="1">
    <citation type="journal article" date="2013" name="Int. J. Syst. Evol. Microbiol.">
        <title>Celerinatantimonas yamalensis sp. nov., a cold-adapted diazotrophic bacterium from a cold permafrost brine.</title>
        <authorList>
            <person name="Shcherbakova V."/>
            <person name="Chuvilskaya N."/>
            <person name="Rivkina E."/>
            <person name="Demidov N."/>
            <person name="Uchaeva V."/>
            <person name="Suetin S."/>
            <person name="Suzina N."/>
            <person name="Gilichinsky D."/>
        </authorList>
    </citation>
    <scope>NUCLEOTIDE SEQUENCE [LARGE SCALE GENOMIC DNA]</scope>
    <source>
        <strain evidence="5 6">C7</strain>
    </source>
</reference>
<dbReference type="InterPro" id="IPR036735">
    <property type="entry name" value="NGN_dom_sf"/>
</dbReference>
<dbReference type="Gene3D" id="3.30.70.940">
    <property type="entry name" value="NusG, N-terminal domain"/>
    <property type="match status" value="1"/>
</dbReference>
<dbReference type="PANTHER" id="PTHR30265">
    <property type="entry name" value="RHO-INTERACTING TRANSCRIPTION TERMINATION FACTOR NUSG"/>
    <property type="match status" value="1"/>
</dbReference>
<keyword evidence="3" id="KW-0804">Transcription</keyword>
<dbReference type="CDD" id="cd09892">
    <property type="entry name" value="NGN_SP_RfaH"/>
    <property type="match status" value="1"/>
</dbReference>
<keyword evidence="6" id="KW-1185">Reference proteome</keyword>
<dbReference type="NCBIfam" id="TIGR01955">
    <property type="entry name" value="RfaH"/>
    <property type="match status" value="1"/>
</dbReference>
<proteinExistence type="predicted"/>
<keyword evidence="2" id="KW-0805">Transcription regulation</keyword>
<keyword evidence="1" id="KW-0889">Transcription antitermination</keyword>
<dbReference type="NCBIfam" id="NF006534">
    <property type="entry name" value="PRK09014.1"/>
    <property type="match status" value="1"/>
</dbReference>
<feature type="domain" description="NusG-like N-terminal" evidence="4">
    <location>
        <begin position="4"/>
        <end position="102"/>
    </location>
</feature>
<evidence type="ECO:0000256" key="3">
    <source>
        <dbReference type="ARBA" id="ARBA00023163"/>
    </source>
</evidence>
<dbReference type="RefSeq" id="WP_408623345.1">
    <property type="nucleotide sequence ID" value="NZ_JBEQCT010000003.1"/>
</dbReference>
<evidence type="ECO:0000256" key="1">
    <source>
        <dbReference type="ARBA" id="ARBA00022814"/>
    </source>
</evidence>
<protein>
    <submittedName>
        <fullName evidence="5">Transcription/translation regulatory transformer protein RfaH</fullName>
    </submittedName>
</protein>